<protein>
    <recommendedName>
        <fullName evidence="8">Rhodopsin domain-containing protein</fullName>
    </recommendedName>
</protein>
<dbReference type="PANTHER" id="PTHR33048">
    <property type="entry name" value="PTH11-LIKE INTEGRAL MEMBRANE PROTEIN (AFU_ORTHOLOGUE AFUA_5G11245)"/>
    <property type="match status" value="1"/>
</dbReference>
<dbReference type="InterPro" id="IPR049326">
    <property type="entry name" value="Rhodopsin_dom_fungi"/>
</dbReference>
<name>A0A179I9Z9_CORDF</name>
<accession>A0A179I9Z9</accession>
<dbReference type="InterPro" id="IPR052337">
    <property type="entry name" value="SAT4-like"/>
</dbReference>
<dbReference type="EMBL" id="LUKN01002936">
    <property type="protein sequence ID" value="OAQ98293.1"/>
    <property type="molecule type" value="Genomic_DNA"/>
</dbReference>
<comment type="similarity">
    <text evidence="5">Belongs to the SAT4 family.</text>
</comment>
<evidence type="ECO:0000256" key="2">
    <source>
        <dbReference type="ARBA" id="ARBA00022692"/>
    </source>
</evidence>
<dbReference type="AlphaFoldDB" id="A0A179I9Z9"/>
<dbReference type="PANTHER" id="PTHR33048:SF64">
    <property type="entry name" value="INTEGRAL MEMBRANE PROTEIN"/>
    <property type="match status" value="1"/>
</dbReference>
<keyword evidence="2 7" id="KW-0812">Transmembrane</keyword>
<feature type="transmembrane region" description="Helical" evidence="7">
    <location>
        <begin position="328"/>
        <end position="346"/>
    </location>
</feature>
<organism evidence="9 10">
    <name type="scientific">Cordyceps confragosa</name>
    <name type="common">Lecanicillium lecanii</name>
    <dbReference type="NCBI Taxonomy" id="2714763"/>
    <lineage>
        <taxon>Eukaryota</taxon>
        <taxon>Fungi</taxon>
        <taxon>Dikarya</taxon>
        <taxon>Ascomycota</taxon>
        <taxon>Pezizomycotina</taxon>
        <taxon>Sordariomycetes</taxon>
        <taxon>Hypocreomycetidae</taxon>
        <taxon>Hypocreales</taxon>
        <taxon>Cordycipitaceae</taxon>
        <taxon>Akanthomyces</taxon>
    </lineage>
</organism>
<dbReference type="GO" id="GO:0016020">
    <property type="term" value="C:membrane"/>
    <property type="evidence" value="ECO:0007669"/>
    <property type="project" value="UniProtKB-SubCell"/>
</dbReference>
<feature type="transmembrane region" description="Helical" evidence="7">
    <location>
        <begin position="213"/>
        <end position="237"/>
    </location>
</feature>
<dbReference type="Pfam" id="PF20684">
    <property type="entry name" value="Fung_rhodopsin"/>
    <property type="match status" value="1"/>
</dbReference>
<keyword evidence="3 7" id="KW-1133">Transmembrane helix</keyword>
<evidence type="ECO:0000256" key="3">
    <source>
        <dbReference type="ARBA" id="ARBA00022989"/>
    </source>
</evidence>
<feature type="transmembrane region" description="Helical" evidence="7">
    <location>
        <begin position="171"/>
        <end position="193"/>
    </location>
</feature>
<keyword evidence="4 7" id="KW-0472">Membrane</keyword>
<evidence type="ECO:0000313" key="9">
    <source>
        <dbReference type="EMBL" id="OAQ98293.1"/>
    </source>
</evidence>
<evidence type="ECO:0000313" key="10">
    <source>
        <dbReference type="Proteomes" id="UP000243081"/>
    </source>
</evidence>
<evidence type="ECO:0000256" key="1">
    <source>
        <dbReference type="ARBA" id="ARBA00004141"/>
    </source>
</evidence>
<dbReference type="Proteomes" id="UP000243081">
    <property type="component" value="Unassembled WGS sequence"/>
</dbReference>
<feature type="region of interest" description="Disordered" evidence="6">
    <location>
        <begin position="493"/>
        <end position="521"/>
    </location>
</feature>
<evidence type="ECO:0000259" key="8">
    <source>
        <dbReference type="Pfam" id="PF20684"/>
    </source>
</evidence>
<reference evidence="9 10" key="1">
    <citation type="submission" date="2016-03" db="EMBL/GenBank/DDBJ databases">
        <title>Fine-scale spatial genetic structure of a fungal parasite of coffee scale insects.</title>
        <authorList>
            <person name="Jackson D."/>
            <person name="Zemenick K.A."/>
            <person name="Malloure B."/>
            <person name="Quandt C.A."/>
            <person name="James T.Y."/>
        </authorList>
    </citation>
    <scope>NUCLEOTIDE SEQUENCE [LARGE SCALE GENOMIC DNA]</scope>
    <source>
        <strain evidence="9 10">UM487</strain>
    </source>
</reference>
<feature type="domain" description="Rhodopsin" evidence="8">
    <location>
        <begin position="164"/>
        <end position="387"/>
    </location>
</feature>
<dbReference type="OrthoDB" id="3529975at2759"/>
<comment type="caution">
    <text evidence="9">The sequence shown here is derived from an EMBL/GenBank/DDBJ whole genome shotgun (WGS) entry which is preliminary data.</text>
</comment>
<evidence type="ECO:0000256" key="5">
    <source>
        <dbReference type="ARBA" id="ARBA00038359"/>
    </source>
</evidence>
<proteinExistence type="inferred from homology"/>
<dbReference type="OMA" id="WAITITT"/>
<comment type="subcellular location">
    <subcellularLocation>
        <location evidence="1">Membrane</location>
        <topology evidence="1">Multi-pass membrane protein</topology>
    </subcellularLocation>
</comment>
<feature type="transmembrane region" description="Helical" evidence="7">
    <location>
        <begin position="294"/>
        <end position="316"/>
    </location>
</feature>
<evidence type="ECO:0000256" key="4">
    <source>
        <dbReference type="ARBA" id="ARBA00023136"/>
    </source>
</evidence>
<keyword evidence="10" id="KW-1185">Reference proteome</keyword>
<sequence length="521" mass="58367">MYFVIEMFSPVQIAMVIHAAWEGERLLKQRRFQCLARRSLAPAPSIRCLTRESLQYQLRSRAESPSCPSLKFTRAFRSTRISASSNTENRLKVVPARVRKLPNYSYRHESPTMAWAYNTHNDTMTWGPKIAVVSISFTAGSLLVMLARLYVRAFLVRALEYGTRTLLSNDLLIFVSWLGACGYTITAVIQTKWGLGIVSLDDMPKQNLSYFQLSQYIGAPLYVISIWGFKISLLLSFLRFIPMPMYRKVIYAIMIIITMAHIAFLCGFLFLCTPISKQWDPSITWGHCAAGVPFYLSFSALTIVFDATVMIVPLPVLIKAQIQTPRKLILLALFVLGIFVTIIQIIRIDTIKNLSNYINSAISILWSIIETNTGIIFASIPTLPPAVKAVSARLRGAATQSKNSSQDTDTTMVPASSHSDAPLRLELDSWGCPKPAVSQWGSRDEYDEELGLVGSESPIDDASSADRMLGPITPIIRTKGPMRSPTIRVVYKPRRYSTESVESPQSPYAQRTLPWKSSANR</sequence>
<gene>
    <name evidence="9" type="ORF">LLEC1_02893</name>
</gene>
<evidence type="ECO:0000256" key="6">
    <source>
        <dbReference type="SAM" id="MobiDB-lite"/>
    </source>
</evidence>
<feature type="transmembrane region" description="Helical" evidence="7">
    <location>
        <begin position="130"/>
        <end position="151"/>
    </location>
</feature>
<feature type="transmembrane region" description="Helical" evidence="7">
    <location>
        <begin position="249"/>
        <end position="271"/>
    </location>
</feature>
<feature type="compositionally biased region" description="Polar residues" evidence="6">
    <location>
        <begin position="498"/>
        <end position="521"/>
    </location>
</feature>
<feature type="region of interest" description="Disordered" evidence="6">
    <location>
        <begin position="398"/>
        <end position="418"/>
    </location>
</feature>
<evidence type="ECO:0000256" key="7">
    <source>
        <dbReference type="SAM" id="Phobius"/>
    </source>
</evidence>